<sequence length="244" mass="26860">MSAENDAPEKRPPLERLYRNRPALRAIGYGFAGYLAFVRATSRVVFEPEDPYAAYAPHLPAIVTMWHGQHFLLPFLRRHGHDVRAMISRSDDGEINAAVVEALGLGTVRASAARVPWHIREKRGVPGFLAMRRALEEGATVCMTADLPKQTPRRVGLGIVKLAQASGRPILAVSFLSRYRITIPSWDRSELNLPFGRAACVVGAPIYVEAHLDDAALESARCAVEAMLLTVTRRAAELTGRRDG</sequence>
<dbReference type="Proteomes" id="UP000523821">
    <property type="component" value="Unassembled WGS sequence"/>
</dbReference>
<protein>
    <recommendedName>
        <fullName evidence="1">DUF374 domain-containing protein</fullName>
    </recommendedName>
</protein>
<dbReference type="InterPro" id="IPR007172">
    <property type="entry name" value="DUF374"/>
</dbReference>
<accession>A0A7W9CUX4</accession>
<proteinExistence type="predicted"/>
<dbReference type="AlphaFoldDB" id="A0A7W9CUX4"/>
<feature type="domain" description="DUF374" evidence="1">
    <location>
        <begin position="78"/>
        <end position="149"/>
    </location>
</feature>
<comment type="caution">
    <text evidence="2">The sequence shown here is derived from an EMBL/GenBank/DDBJ whole genome shotgun (WGS) entry which is preliminary data.</text>
</comment>
<evidence type="ECO:0000259" key="1">
    <source>
        <dbReference type="Pfam" id="PF04028"/>
    </source>
</evidence>
<evidence type="ECO:0000313" key="2">
    <source>
        <dbReference type="EMBL" id="MBB5752109.1"/>
    </source>
</evidence>
<organism evidence="2 3">
    <name type="scientific">Prosthecomicrobium pneumaticum</name>
    <dbReference type="NCBI Taxonomy" id="81895"/>
    <lineage>
        <taxon>Bacteria</taxon>
        <taxon>Pseudomonadati</taxon>
        <taxon>Pseudomonadota</taxon>
        <taxon>Alphaproteobacteria</taxon>
        <taxon>Hyphomicrobiales</taxon>
        <taxon>Kaistiaceae</taxon>
        <taxon>Prosthecomicrobium</taxon>
    </lineage>
</organism>
<reference evidence="2 3" key="1">
    <citation type="submission" date="2020-08" db="EMBL/GenBank/DDBJ databases">
        <title>Genomic Encyclopedia of Type Strains, Phase IV (KMG-IV): sequencing the most valuable type-strain genomes for metagenomic binning, comparative biology and taxonomic classification.</title>
        <authorList>
            <person name="Goeker M."/>
        </authorList>
    </citation>
    <scope>NUCLEOTIDE SEQUENCE [LARGE SCALE GENOMIC DNA]</scope>
    <source>
        <strain evidence="2 3">DSM 16268</strain>
    </source>
</reference>
<dbReference type="EMBL" id="JACHOO010000002">
    <property type="protein sequence ID" value="MBB5752109.1"/>
    <property type="molecule type" value="Genomic_DNA"/>
</dbReference>
<keyword evidence="3" id="KW-1185">Reference proteome</keyword>
<dbReference type="RefSeq" id="WP_183853472.1">
    <property type="nucleotide sequence ID" value="NZ_JACHOO010000002.1"/>
</dbReference>
<name>A0A7W9CUX4_9HYPH</name>
<gene>
    <name evidence="2" type="ORF">GGQ63_001161</name>
</gene>
<dbReference type="Pfam" id="PF04028">
    <property type="entry name" value="DUF374"/>
    <property type="match status" value="1"/>
</dbReference>
<evidence type="ECO:0000313" key="3">
    <source>
        <dbReference type="Proteomes" id="UP000523821"/>
    </source>
</evidence>